<reference evidence="9" key="1">
    <citation type="submission" date="2021-07" db="EMBL/GenBank/DDBJ databases">
        <authorList>
            <person name="Catto M.A."/>
            <person name="Jacobson A."/>
            <person name="Kennedy G."/>
            <person name="Labadie P."/>
            <person name="Hunt B.G."/>
            <person name="Srinivasan R."/>
        </authorList>
    </citation>
    <scope>NUCLEOTIDE SEQUENCE</scope>
    <source>
        <strain evidence="9">PL_HMW_Pooled</strain>
        <tissue evidence="9">Head</tissue>
    </source>
</reference>
<dbReference type="GO" id="GO:0030626">
    <property type="term" value="F:U12 snRNA binding"/>
    <property type="evidence" value="ECO:0007669"/>
    <property type="project" value="TreeGrafter"/>
</dbReference>
<feature type="domain" description="RRM" evidence="8">
    <location>
        <begin position="370"/>
        <end position="457"/>
    </location>
</feature>
<dbReference type="InterPro" id="IPR000504">
    <property type="entry name" value="RRM_dom"/>
</dbReference>
<keyword evidence="5" id="KW-0539">Nucleus</keyword>
<dbReference type="FunFam" id="3.30.70.330:FF:000207">
    <property type="entry name" value="RNA-binding region (RNP1, RRM)-containing 3"/>
    <property type="match status" value="1"/>
</dbReference>
<evidence type="ECO:0000256" key="7">
    <source>
        <dbReference type="SAM" id="MobiDB-lite"/>
    </source>
</evidence>
<comment type="caution">
    <text evidence="9">The sequence shown here is derived from an EMBL/GenBank/DDBJ whole genome shotgun (WGS) entry which is preliminary data.</text>
</comment>
<feature type="region of interest" description="Disordered" evidence="7">
    <location>
        <begin position="246"/>
        <end position="265"/>
    </location>
</feature>
<accession>A0AAE1I226</accession>
<dbReference type="InterPro" id="IPR012677">
    <property type="entry name" value="Nucleotide-bd_a/b_plait_sf"/>
</dbReference>
<evidence type="ECO:0000313" key="10">
    <source>
        <dbReference type="Proteomes" id="UP001219518"/>
    </source>
</evidence>
<evidence type="ECO:0000256" key="1">
    <source>
        <dbReference type="ARBA" id="ARBA00004123"/>
    </source>
</evidence>
<proteinExistence type="predicted"/>
<dbReference type="CDD" id="cd12239">
    <property type="entry name" value="RRM2_RBM40_like"/>
    <property type="match status" value="1"/>
</dbReference>
<dbReference type="GO" id="GO:0097157">
    <property type="term" value="F:pre-mRNA intronic binding"/>
    <property type="evidence" value="ECO:0007669"/>
    <property type="project" value="TreeGrafter"/>
</dbReference>
<feature type="region of interest" description="Disordered" evidence="7">
    <location>
        <begin position="91"/>
        <end position="110"/>
    </location>
</feature>
<gene>
    <name evidence="9" type="ORF">KUF71_024032</name>
</gene>
<dbReference type="SMART" id="SM00360">
    <property type="entry name" value="RRM"/>
    <property type="match status" value="2"/>
</dbReference>
<dbReference type="SUPFAM" id="SSF54928">
    <property type="entry name" value="RNA-binding domain, RBD"/>
    <property type="match status" value="2"/>
</dbReference>
<dbReference type="GO" id="GO:0000398">
    <property type="term" value="P:mRNA splicing, via spliceosome"/>
    <property type="evidence" value="ECO:0007669"/>
    <property type="project" value="TreeGrafter"/>
</dbReference>
<dbReference type="InterPro" id="IPR045164">
    <property type="entry name" value="RBM41/RNPC3"/>
</dbReference>
<feature type="compositionally biased region" description="Basic and acidic residues" evidence="7">
    <location>
        <begin position="99"/>
        <end position="110"/>
    </location>
</feature>
<dbReference type="AlphaFoldDB" id="A0AAE1I226"/>
<sequence length="468" mass="52708">MIHSKGDTNLTLLIRHLPREFSDNDRLDFLQHFGAVSVRNVCIGGKNNEAVFATFSTPSAAKAALMRLHQMEVLGCHLSVEYSRSVRPSRIDPQISSLDKGDSRPEEDNRQRLQDQFMRRLVSWSSKLNLSQPPPSHLHYQYPPPTPATLSNISRALSMHPRLYTQLLHLMNRMNLPPPFQAESRQKSTCNQETQTEIICVQKSSSESEMESEEEQTSTQPKTTLHKRPLPQRKVRPIKRPMFIKPPAISESSSSSNTKPEEVFEKPETCMLPKKIEVRLGGSLQFEKEESEPLISLGAHSLDDQGGFGVLHPPIKANECRDKDEVNDSDCQDESGIVITAEQLASNRVPKKDLQVLPVFKNYSPGVPSCRLYVKNISKHAVARDLHFIYGRYSKVLDQVSEESNINMFDVRLMTEGRMKGQAFITLPTVTLAEQALLETNGYILKEKPLVVQFARSAPALPTVSSTQ</sequence>
<protein>
    <recommendedName>
        <fullName evidence="2">RNA-binding region-containing protein 3</fullName>
    </recommendedName>
</protein>
<dbReference type="GO" id="GO:0005689">
    <property type="term" value="C:U12-type spliceosomal complex"/>
    <property type="evidence" value="ECO:0007669"/>
    <property type="project" value="TreeGrafter"/>
</dbReference>
<dbReference type="EMBL" id="JAHWGI010001412">
    <property type="protein sequence ID" value="KAK3930676.1"/>
    <property type="molecule type" value="Genomic_DNA"/>
</dbReference>
<dbReference type="PANTHER" id="PTHR16105">
    <property type="entry name" value="RNA-BINDING REGION-CONTAINING PROTEIN 3"/>
    <property type="match status" value="1"/>
</dbReference>
<dbReference type="PANTHER" id="PTHR16105:SF0">
    <property type="entry name" value="RNA-BINDING REGION-CONTAINING PROTEIN 3"/>
    <property type="match status" value="1"/>
</dbReference>
<comment type="subcellular location">
    <subcellularLocation>
        <location evidence="1">Nucleus</location>
    </subcellularLocation>
</comment>
<feature type="region of interest" description="Disordered" evidence="7">
    <location>
        <begin position="203"/>
        <end position="228"/>
    </location>
</feature>
<dbReference type="PROSITE" id="PS50102">
    <property type="entry name" value="RRM"/>
    <property type="match status" value="2"/>
</dbReference>
<dbReference type="Proteomes" id="UP001219518">
    <property type="component" value="Unassembled WGS sequence"/>
</dbReference>
<evidence type="ECO:0000313" key="9">
    <source>
        <dbReference type="EMBL" id="KAK3930676.1"/>
    </source>
</evidence>
<evidence type="ECO:0000256" key="6">
    <source>
        <dbReference type="PROSITE-ProRule" id="PRU00176"/>
    </source>
</evidence>
<evidence type="ECO:0000256" key="2">
    <source>
        <dbReference type="ARBA" id="ARBA00020364"/>
    </source>
</evidence>
<dbReference type="InterPro" id="IPR035979">
    <property type="entry name" value="RBD_domain_sf"/>
</dbReference>
<reference evidence="9" key="2">
    <citation type="journal article" date="2023" name="BMC Genomics">
        <title>Pest status, molecular evolution, and epigenetic factors derived from the genome assembly of Frankliniella fusca, a thysanopteran phytovirus vector.</title>
        <authorList>
            <person name="Catto M.A."/>
            <person name="Labadie P.E."/>
            <person name="Jacobson A.L."/>
            <person name="Kennedy G.G."/>
            <person name="Srinivasan R."/>
            <person name="Hunt B.G."/>
        </authorList>
    </citation>
    <scope>NUCLEOTIDE SEQUENCE</scope>
    <source>
        <strain evidence="9">PL_HMW_Pooled</strain>
    </source>
</reference>
<feature type="domain" description="RRM" evidence="8">
    <location>
        <begin position="10"/>
        <end position="85"/>
    </location>
</feature>
<evidence type="ECO:0000259" key="8">
    <source>
        <dbReference type="PROSITE" id="PS50102"/>
    </source>
</evidence>
<evidence type="ECO:0000256" key="4">
    <source>
        <dbReference type="ARBA" id="ARBA00022884"/>
    </source>
</evidence>
<keyword evidence="10" id="KW-1185">Reference proteome</keyword>
<organism evidence="9 10">
    <name type="scientific">Frankliniella fusca</name>
    <dbReference type="NCBI Taxonomy" id="407009"/>
    <lineage>
        <taxon>Eukaryota</taxon>
        <taxon>Metazoa</taxon>
        <taxon>Ecdysozoa</taxon>
        <taxon>Arthropoda</taxon>
        <taxon>Hexapoda</taxon>
        <taxon>Insecta</taxon>
        <taxon>Pterygota</taxon>
        <taxon>Neoptera</taxon>
        <taxon>Paraneoptera</taxon>
        <taxon>Thysanoptera</taxon>
        <taxon>Terebrantia</taxon>
        <taxon>Thripoidea</taxon>
        <taxon>Thripidae</taxon>
        <taxon>Frankliniella</taxon>
    </lineage>
</organism>
<dbReference type="Gene3D" id="3.30.70.330">
    <property type="match status" value="2"/>
</dbReference>
<keyword evidence="3" id="KW-0677">Repeat</keyword>
<keyword evidence="4 6" id="KW-0694">RNA-binding</keyword>
<evidence type="ECO:0000256" key="5">
    <source>
        <dbReference type="ARBA" id="ARBA00023242"/>
    </source>
</evidence>
<name>A0AAE1I226_9NEOP</name>
<evidence type="ECO:0000256" key="3">
    <source>
        <dbReference type="ARBA" id="ARBA00022737"/>
    </source>
</evidence>